<feature type="compositionally biased region" description="Polar residues" evidence="1">
    <location>
        <begin position="34"/>
        <end position="44"/>
    </location>
</feature>
<feature type="region of interest" description="Disordered" evidence="1">
    <location>
        <begin position="1"/>
        <end position="84"/>
    </location>
</feature>
<reference evidence="2" key="1">
    <citation type="submission" date="2023-10" db="EMBL/GenBank/DDBJ databases">
        <title>Genome assembly of Pristionchus species.</title>
        <authorList>
            <person name="Yoshida K."/>
            <person name="Sommer R.J."/>
        </authorList>
    </citation>
    <scope>NUCLEOTIDE SEQUENCE</scope>
    <source>
        <strain evidence="2">RS5133</strain>
    </source>
</reference>
<feature type="non-terminal residue" evidence="2">
    <location>
        <position position="1"/>
    </location>
</feature>
<protein>
    <submittedName>
        <fullName evidence="2">Uncharacterized protein</fullName>
    </submittedName>
</protein>
<dbReference type="AlphaFoldDB" id="A0AAV5WAK2"/>
<feature type="compositionally biased region" description="Low complexity" evidence="1">
    <location>
        <begin position="45"/>
        <end position="59"/>
    </location>
</feature>
<evidence type="ECO:0000256" key="1">
    <source>
        <dbReference type="SAM" id="MobiDB-lite"/>
    </source>
</evidence>
<evidence type="ECO:0000313" key="3">
    <source>
        <dbReference type="Proteomes" id="UP001432322"/>
    </source>
</evidence>
<name>A0AAV5WAK2_9BILA</name>
<accession>A0AAV5WAK2</accession>
<evidence type="ECO:0000313" key="2">
    <source>
        <dbReference type="EMBL" id="GMT27435.1"/>
    </source>
</evidence>
<sequence>AKRHSFFSVFSRSSSSTATRRPTSWIASLADAPSPTTSNVLQSALRSRSSLTTPSPRTRWSIPSVPPAERDSSVSLRDSTPRSSFTIPTWISARSPVSELGIRLASSSRLPVLVRRDSTTVPR</sequence>
<proteinExistence type="predicted"/>
<gene>
    <name evidence="2" type="ORF">PFISCL1PPCAC_18732</name>
</gene>
<feature type="compositionally biased region" description="Polar residues" evidence="1">
    <location>
        <begin position="73"/>
        <end position="84"/>
    </location>
</feature>
<feature type="compositionally biased region" description="Low complexity" evidence="1">
    <location>
        <begin position="1"/>
        <end position="24"/>
    </location>
</feature>
<keyword evidence="3" id="KW-1185">Reference proteome</keyword>
<organism evidence="2 3">
    <name type="scientific">Pristionchus fissidentatus</name>
    <dbReference type="NCBI Taxonomy" id="1538716"/>
    <lineage>
        <taxon>Eukaryota</taxon>
        <taxon>Metazoa</taxon>
        <taxon>Ecdysozoa</taxon>
        <taxon>Nematoda</taxon>
        <taxon>Chromadorea</taxon>
        <taxon>Rhabditida</taxon>
        <taxon>Rhabditina</taxon>
        <taxon>Diplogasteromorpha</taxon>
        <taxon>Diplogasteroidea</taxon>
        <taxon>Neodiplogasteridae</taxon>
        <taxon>Pristionchus</taxon>
    </lineage>
</organism>
<dbReference type="Proteomes" id="UP001432322">
    <property type="component" value="Unassembled WGS sequence"/>
</dbReference>
<dbReference type="EMBL" id="BTSY01000005">
    <property type="protein sequence ID" value="GMT27435.1"/>
    <property type="molecule type" value="Genomic_DNA"/>
</dbReference>
<comment type="caution">
    <text evidence="2">The sequence shown here is derived from an EMBL/GenBank/DDBJ whole genome shotgun (WGS) entry which is preliminary data.</text>
</comment>